<gene>
    <name evidence="1" type="ORF">TRP8649_03863</name>
</gene>
<sequence>MQVIGFCRFSYPAEGGFQVEHDSVEARKAFLYAPERINERFRYFETICLPGLRAQTDPDFTFVILIGDDLPEEHVARLFDLVEDLPQAVIVARPPMPHRAVCKEVINLARHDMDADCLQFRLDDDDTVARDFVERIRADARLIAPLRAKHRLVAMDYNRGFLMRPGADGIAAEACLIPYHSMGLALVVRGGCHQSIMNFAHNKLNQHMPTVTFTDKPMYVRGHSDNNDSRQKKHVKPVILPMLDSAGEAELKAEFGIDGDHIRRVFNG</sequence>
<dbReference type="AlphaFoldDB" id="A0A238JHP2"/>
<dbReference type="Proteomes" id="UP000225972">
    <property type="component" value="Unassembled WGS sequence"/>
</dbReference>
<evidence type="ECO:0000313" key="2">
    <source>
        <dbReference type="Proteomes" id="UP000225972"/>
    </source>
</evidence>
<dbReference type="InterPro" id="IPR029044">
    <property type="entry name" value="Nucleotide-diphossugar_trans"/>
</dbReference>
<dbReference type="SUPFAM" id="SSF53448">
    <property type="entry name" value="Nucleotide-diphospho-sugar transferases"/>
    <property type="match status" value="1"/>
</dbReference>
<proteinExistence type="predicted"/>
<accession>A0A238JHP2</accession>
<evidence type="ECO:0008006" key="3">
    <source>
        <dbReference type="Google" id="ProtNLM"/>
    </source>
</evidence>
<keyword evidence="2" id="KW-1185">Reference proteome</keyword>
<dbReference type="InterPro" id="IPR021466">
    <property type="entry name" value="Put_rhamnosyl_transferase"/>
</dbReference>
<name>A0A238JHP2_9RHOB</name>
<reference evidence="2" key="1">
    <citation type="submission" date="2017-05" db="EMBL/GenBank/DDBJ databases">
        <authorList>
            <person name="Rodrigo-Torres L."/>
            <person name="Arahal R. D."/>
            <person name="Lucena T."/>
        </authorList>
    </citation>
    <scope>NUCLEOTIDE SEQUENCE [LARGE SCALE GENOMIC DNA]</scope>
    <source>
        <strain evidence="2">CECT 8649</strain>
    </source>
</reference>
<dbReference type="OrthoDB" id="9771846at2"/>
<dbReference type="Pfam" id="PF11316">
    <property type="entry name" value="Rhamno_transf"/>
    <property type="match status" value="1"/>
</dbReference>
<organism evidence="1 2">
    <name type="scientific">Pelagimonas phthalicica</name>
    <dbReference type="NCBI Taxonomy" id="1037362"/>
    <lineage>
        <taxon>Bacteria</taxon>
        <taxon>Pseudomonadati</taxon>
        <taxon>Pseudomonadota</taxon>
        <taxon>Alphaproteobacteria</taxon>
        <taxon>Rhodobacterales</taxon>
        <taxon>Roseobacteraceae</taxon>
        <taxon>Pelagimonas</taxon>
    </lineage>
</organism>
<dbReference type="EMBL" id="FXXP01000003">
    <property type="protein sequence ID" value="SMX29724.1"/>
    <property type="molecule type" value="Genomic_DNA"/>
</dbReference>
<protein>
    <recommendedName>
        <fullName evidence="3">Rhamnosyl transferase</fullName>
    </recommendedName>
</protein>
<evidence type="ECO:0000313" key="1">
    <source>
        <dbReference type="EMBL" id="SMX29724.1"/>
    </source>
</evidence>
<dbReference type="RefSeq" id="WP_099248250.1">
    <property type="nucleotide sequence ID" value="NZ_FXXP01000003.1"/>
</dbReference>